<evidence type="ECO:0000313" key="2">
    <source>
        <dbReference type="Proteomes" id="UP000233343"/>
    </source>
</evidence>
<reference evidence="1 2" key="1">
    <citation type="journal article" date="2010" name="Int. J. Syst. Evol. Microbiol.">
        <title>Bacillus horneckiae sp. nov., isolated from a spacecraft-assembly clean room.</title>
        <authorList>
            <person name="Vaishampayan P."/>
            <person name="Probst A."/>
            <person name="Krishnamurthi S."/>
            <person name="Ghosh S."/>
            <person name="Osman S."/>
            <person name="McDowall A."/>
            <person name="Ruckmani A."/>
            <person name="Mayilraj S."/>
            <person name="Venkateswaran K."/>
        </authorList>
    </citation>
    <scope>NUCLEOTIDE SEQUENCE [LARGE SCALE GENOMIC DNA]</scope>
    <source>
        <strain evidence="2">1PO1SC</strain>
    </source>
</reference>
<keyword evidence="2" id="KW-1185">Reference proteome</keyword>
<dbReference type="RefSeq" id="WP_066198261.1">
    <property type="nucleotide sequence ID" value="NZ_JAMAUX010000002.1"/>
</dbReference>
<accession>A0A2N0ZIG2</accession>
<dbReference type="AlphaFoldDB" id="A0A2N0ZIG2"/>
<gene>
    <name evidence="1" type="ORF">CWS20_08475</name>
</gene>
<comment type="caution">
    <text evidence="1">The sequence shown here is derived from an EMBL/GenBank/DDBJ whole genome shotgun (WGS) entry which is preliminary data.</text>
</comment>
<organism evidence="1 2">
    <name type="scientific">Cytobacillus horneckiae</name>
    <dbReference type="NCBI Taxonomy" id="549687"/>
    <lineage>
        <taxon>Bacteria</taxon>
        <taxon>Bacillati</taxon>
        <taxon>Bacillota</taxon>
        <taxon>Bacilli</taxon>
        <taxon>Bacillales</taxon>
        <taxon>Bacillaceae</taxon>
        <taxon>Cytobacillus</taxon>
    </lineage>
</organism>
<evidence type="ECO:0000313" key="1">
    <source>
        <dbReference type="EMBL" id="PKG29300.1"/>
    </source>
</evidence>
<proteinExistence type="predicted"/>
<dbReference type="Proteomes" id="UP000233343">
    <property type="component" value="Unassembled WGS sequence"/>
</dbReference>
<protein>
    <submittedName>
        <fullName evidence="1">Uncharacterized protein</fullName>
    </submittedName>
</protein>
<dbReference type="EMBL" id="PISD01000016">
    <property type="protein sequence ID" value="PKG29300.1"/>
    <property type="molecule type" value="Genomic_DNA"/>
</dbReference>
<name>A0A2N0ZIG2_9BACI</name>
<sequence length="159" mass="18544">MYPYYYYRVNNWDHILMLLRQSLYAEEMVCSMSSELFHIPETKDLEGNDEMHSHLVPASYHRVTAVGSAQRLKNGEQRETIVQTMTTCIINAENQDRKVREGLNTMEQNASQEYKAFIQVIIKWQEQAESYLMQAKEAVKSMGYSMPAENEQQTGEALY</sequence>